<dbReference type="InterPro" id="IPR035437">
    <property type="entry name" value="SNase_OB-fold_sf"/>
</dbReference>
<name>A0A2T7P8H2_POMCA</name>
<feature type="region of interest" description="Disordered" evidence="2">
    <location>
        <begin position="1282"/>
        <end position="1306"/>
    </location>
</feature>
<dbReference type="Pfam" id="PF00567">
    <property type="entry name" value="TUDOR"/>
    <property type="match status" value="1"/>
</dbReference>
<evidence type="ECO:0000256" key="1">
    <source>
        <dbReference type="PROSITE-ProRule" id="PRU00047"/>
    </source>
</evidence>
<feature type="domain" description="Tudor" evidence="4">
    <location>
        <begin position="61"/>
        <end position="121"/>
    </location>
</feature>
<keyword evidence="6" id="KW-1185">Reference proteome</keyword>
<dbReference type="Proteomes" id="UP000245119">
    <property type="component" value="Linkage Group LG5"/>
</dbReference>
<dbReference type="PROSITE" id="PS50304">
    <property type="entry name" value="TUDOR"/>
    <property type="match status" value="1"/>
</dbReference>
<reference evidence="5 6" key="1">
    <citation type="submission" date="2018-04" db="EMBL/GenBank/DDBJ databases">
        <title>The genome of golden apple snail Pomacea canaliculata provides insight into stress tolerance and invasive adaptation.</title>
        <authorList>
            <person name="Liu C."/>
            <person name="Liu B."/>
            <person name="Ren Y."/>
            <person name="Zhang Y."/>
            <person name="Wang H."/>
            <person name="Li S."/>
            <person name="Jiang F."/>
            <person name="Yin L."/>
            <person name="Zhang G."/>
            <person name="Qian W."/>
            <person name="Fan W."/>
        </authorList>
    </citation>
    <scope>NUCLEOTIDE SEQUENCE [LARGE SCALE GENOMIC DNA]</scope>
    <source>
        <strain evidence="5">SZHN2017</strain>
        <tissue evidence="5">Muscle</tissue>
    </source>
</reference>
<dbReference type="PROSITE" id="PS50158">
    <property type="entry name" value="ZF_CCHC"/>
    <property type="match status" value="1"/>
</dbReference>
<gene>
    <name evidence="5" type="ORF">C0Q70_08968</name>
</gene>
<keyword evidence="1" id="KW-0862">Zinc</keyword>
<dbReference type="EMBL" id="PZQS01000005">
    <property type="protein sequence ID" value="PVD29712.1"/>
    <property type="molecule type" value="Genomic_DNA"/>
</dbReference>
<dbReference type="GO" id="GO:0008270">
    <property type="term" value="F:zinc ion binding"/>
    <property type="evidence" value="ECO:0007669"/>
    <property type="project" value="UniProtKB-KW"/>
</dbReference>
<evidence type="ECO:0000259" key="4">
    <source>
        <dbReference type="PROSITE" id="PS50304"/>
    </source>
</evidence>
<dbReference type="GO" id="GO:0003676">
    <property type="term" value="F:nucleic acid binding"/>
    <property type="evidence" value="ECO:0007669"/>
    <property type="project" value="InterPro"/>
</dbReference>
<dbReference type="InterPro" id="IPR001878">
    <property type="entry name" value="Znf_CCHC"/>
</dbReference>
<accession>A0A2T7P8H2</accession>
<dbReference type="STRING" id="400727.A0A2T7P8H2"/>
<dbReference type="Gene3D" id="2.30.30.140">
    <property type="match status" value="1"/>
</dbReference>
<dbReference type="SMART" id="SM00333">
    <property type="entry name" value="TUDOR"/>
    <property type="match status" value="1"/>
</dbReference>
<sequence>MAVNGPHLLDGRVTHIVDPSNFFLRLGQDEHLKSFNEFEKDLISYCQHAPVGQAENIDVGGSVIAKSCKKTRRGENQWRRATVLRVDRDNNKYDVYYVDYGNSENVAARNIISALPLNILHFPCICVPCSLAGIKPLADSWTFRGTKIFEQLVKGKKFKVIILPYNQDRMHRTVAMYYRNNQRSIVHELLEAEVGKPTGEDVKAHLNDIPSDYFTRDTGAGNQTTVGFETLSAPGMLLVDSHSHAESFAANMLGCHIDHNLQLTEIYHAQNYESETVSLSPHNTSQLGELTIPAYENVLQHPAGVVKNSVFEADLSKEVKDKDNDVLHFEADIGEDFDSVKGRVTCCSKPDSVESPAFTEQSEYSLVSAQLENTGNSACLADSPVSPEDVIVPSFNLSALKQGAMSVEEMQEKQDAADMAWRKAQLQRDLDACHSHLEEESACVVDVSSHMQKESLSSTDIYDRISQEIHSVHNSSATISNVCAPVYEDQQTEGDHEEKGVLQDIASEDDVCKDKSINKAEECKPDSPLPQIQKLDVAGEKYILSEEEEYQLQKEYRMILHEIKHGEDFEVVRAKLYSLVPIEGEPDNDHVCALVEVLVEEAVKNRELTDIAVEILTSYTNVLNGPNLLKILRHSAEKYVKLQLTKSVEYHVQFASLLAKIVTASCCWPSSLRNEVLDFAKQCLEKWIIFNGKGTQTGAIPKQLEAMYVACAESFLPQTFYKLQEDEEYMNFILHEMRGKVLKCEVNYVVRSRLLELLLQVAGSCPWSPASSEGHSNQAPVPAVIQETAVPEMLEKATQTEMSVSTSCSSSASSLMQEQASQTGVAPVVSHDFWLDSFVVSPVSSCSSVNDHNDSMASEETDSNSGRAKDLRSHSELATGGKRKKTLTSHGRVQRCQVLMEHLQGKQSTTSLSNNPYLAPSTSTCLGASFHENNEPSPVLMSIRQKTEEMVTQDMLVSSVERKMFDFCDGQLHDMLPVLVENTNLQVDKKDLPHEQILMLSPSNKKCSTVLQQPSAQASPNVVANSSCQSKSAFTSTSSHLGFADDDFPLHHADTAHPLKEFLRSESPSQKKNSFKSIVSDIFGKAASEMQQQSDSAVTPAKSSTMGEKDISVVDMPFSVSSENIRTVDAYQNDSQSVASVNKQPTTWIVSPNETMEPVAGCKELNAQDSVGENKYHLTPPEYLLGGTGDMGMADKQATQGSLQKGVGDAWLMIMAYGCDDTDVRDSDSDDLRDDVLGEAGKTFATVPEESKEMEMDFSCKQTDSTSVLSPSCGTDLLPSAAEPYPGECQPHQTHERKRSASSEVDDRAAVETSSCELDVLIQPLYKKNDLAKYSSDGKTQPKKKKTKFRPLHLSSKPCEEVPSLTKWIPGEVICTNCGAKGHLRYECSEPCQSILL</sequence>
<feature type="domain" description="CCHC-type" evidence="3">
    <location>
        <begin position="1375"/>
        <end position="1390"/>
    </location>
</feature>
<evidence type="ECO:0000313" key="5">
    <source>
        <dbReference type="EMBL" id="PVD29712.1"/>
    </source>
</evidence>
<protein>
    <recommendedName>
        <fullName evidence="7">CCHC-type domain-containing protein</fullName>
    </recommendedName>
</protein>
<comment type="caution">
    <text evidence="5">The sequence shown here is derived from an EMBL/GenBank/DDBJ whole genome shotgun (WGS) entry which is preliminary data.</text>
</comment>
<dbReference type="Gene3D" id="2.40.50.90">
    <property type="match status" value="1"/>
</dbReference>
<keyword evidence="1" id="KW-0863">Zinc-finger</keyword>
<evidence type="ECO:0000256" key="2">
    <source>
        <dbReference type="SAM" id="MobiDB-lite"/>
    </source>
</evidence>
<evidence type="ECO:0000313" key="6">
    <source>
        <dbReference type="Proteomes" id="UP000245119"/>
    </source>
</evidence>
<dbReference type="SUPFAM" id="SSF63748">
    <property type="entry name" value="Tudor/PWWP/MBT"/>
    <property type="match status" value="1"/>
</dbReference>
<keyword evidence="1" id="KW-0479">Metal-binding</keyword>
<evidence type="ECO:0008006" key="7">
    <source>
        <dbReference type="Google" id="ProtNLM"/>
    </source>
</evidence>
<evidence type="ECO:0000259" key="3">
    <source>
        <dbReference type="PROSITE" id="PS50158"/>
    </source>
</evidence>
<dbReference type="OrthoDB" id="9995375at2759"/>
<feature type="region of interest" description="Disordered" evidence="2">
    <location>
        <begin position="847"/>
        <end position="891"/>
    </location>
</feature>
<organism evidence="5 6">
    <name type="scientific">Pomacea canaliculata</name>
    <name type="common">Golden apple snail</name>
    <dbReference type="NCBI Taxonomy" id="400727"/>
    <lineage>
        <taxon>Eukaryota</taxon>
        <taxon>Metazoa</taxon>
        <taxon>Spiralia</taxon>
        <taxon>Lophotrochozoa</taxon>
        <taxon>Mollusca</taxon>
        <taxon>Gastropoda</taxon>
        <taxon>Caenogastropoda</taxon>
        <taxon>Architaenioglossa</taxon>
        <taxon>Ampullarioidea</taxon>
        <taxon>Ampullariidae</taxon>
        <taxon>Pomacea</taxon>
    </lineage>
</organism>
<proteinExistence type="predicted"/>
<dbReference type="InterPro" id="IPR002999">
    <property type="entry name" value="Tudor"/>
</dbReference>